<evidence type="ECO:0000313" key="3">
    <source>
        <dbReference type="Proteomes" id="UP000694300"/>
    </source>
</evidence>
<keyword evidence="1" id="KW-0812">Transmembrane</keyword>
<sequence>MDTSMLLTLWPLRLLLTLHLAAVLAQPVLAGRYLTGDIDAIAAHGMVGNLLAVSGLLLVVLTLLYAIAGRGRLWVVPAGVVLFLAIGVQAWVGYTRDLALHVPLGVAVVAASVLLAVWAWSPSAGRSR</sequence>
<proteinExistence type="predicted"/>
<evidence type="ECO:0000256" key="1">
    <source>
        <dbReference type="SAM" id="Phobius"/>
    </source>
</evidence>
<comment type="caution">
    <text evidence="2">The sequence shown here is derived from an EMBL/GenBank/DDBJ whole genome shotgun (WGS) entry which is preliminary data.</text>
</comment>
<organism evidence="2 3">
    <name type="scientific">Pseudonocardia oceani</name>
    <dbReference type="NCBI Taxonomy" id="2792013"/>
    <lineage>
        <taxon>Bacteria</taxon>
        <taxon>Bacillati</taxon>
        <taxon>Actinomycetota</taxon>
        <taxon>Actinomycetes</taxon>
        <taxon>Pseudonocardiales</taxon>
        <taxon>Pseudonocardiaceae</taxon>
        <taxon>Pseudonocardia</taxon>
    </lineage>
</organism>
<keyword evidence="1" id="KW-0472">Membrane</keyword>
<protein>
    <recommendedName>
        <fullName evidence="4">Integral membrane protein</fullName>
    </recommendedName>
</protein>
<name>A0ABS6U694_9PSEU</name>
<evidence type="ECO:0000313" key="2">
    <source>
        <dbReference type="EMBL" id="MBW0127731.1"/>
    </source>
</evidence>
<evidence type="ECO:0008006" key="4">
    <source>
        <dbReference type="Google" id="ProtNLM"/>
    </source>
</evidence>
<accession>A0ABS6U694</accession>
<reference evidence="2 3" key="1">
    <citation type="submission" date="2020-11" db="EMBL/GenBank/DDBJ databases">
        <title>Pseudonocardia abyssalis sp. nov. and Pseudonocardia oceani sp. nov., description and phylogenomic analysis of two novel actinomycetes isolated from the deep Southern Ocean.</title>
        <authorList>
            <person name="Parra J."/>
        </authorList>
    </citation>
    <scope>NUCLEOTIDE SEQUENCE [LARGE SCALE GENOMIC DNA]</scope>
    <source>
        <strain evidence="3">KRD185</strain>
    </source>
</reference>
<gene>
    <name evidence="2" type="ORF">I4I82_08535</name>
</gene>
<dbReference type="RefSeq" id="WP_218593024.1">
    <property type="nucleotide sequence ID" value="NZ_JADQDE010000237.1"/>
</dbReference>
<feature type="transmembrane region" description="Helical" evidence="1">
    <location>
        <begin position="46"/>
        <end position="66"/>
    </location>
</feature>
<keyword evidence="1" id="KW-1133">Transmembrane helix</keyword>
<keyword evidence="3" id="KW-1185">Reference proteome</keyword>
<feature type="transmembrane region" description="Helical" evidence="1">
    <location>
        <begin position="73"/>
        <end position="92"/>
    </location>
</feature>
<dbReference type="EMBL" id="JADQDF010000001">
    <property type="protein sequence ID" value="MBW0127731.1"/>
    <property type="molecule type" value="Genomic_DNA"/>
</dbReference>
<dbReference type="Proteomes" id="UP000694300">
    <property type="component" value="Unassembled WGS sequence"/>
</dbReference>
<feature type="transmembrane region" description="Helical" evidence="1">
    <location>
        <begin position="98"/>
        <end position="120"/>
    </location>
</feature>